<proteinExistence type="predicted"/>
<dbReference type="PANTHER" id="PTHR34387:SF1">
    <property type="entry name" value="PERIPLASMIC IMMUNOGENIC PROTEIN"/>
    <property type="match status" value="1"/>
</dbReference>
<dbReference type="Proteomes" id="UP000231602">
    <property type="component" value="Unassembled WGS sequence"/>
</dbReference>
<sequence>MNNNIKNVLSVVIVLAILILAYSAYIYSNSFANSQQGLSSRVFSVTGDGKITAIPDVAKFTFAIKTQGGLDIPNIQKENSIKTNTIIDFIKSQGVDSKDITTQNYNIYPKYEYYSCPITTIGIDSATPKPCPSPKIRDYIIDQTISVKVRDFTKIGELLSGVTEKGVNSISQISFFVDDTDKYKNQAREEAIKKAQEKATAIANSAGFKIGKLITIGENNYSPMPYDSYGMGEIATFAKASVTPTIEPGSQEITINVVLRYEIK</sequence>
<dbReference type="InterPro" id="IPR052022">
    <property type="entry name" value="26kDa_periplasmic_antigen"/>
</dbReference>
<evidence type="ECO:0008006" key="3">
    <source>
        <dbReference type="Google" id="ProtNLM"/>
    </source>
</evidence>
<dbReference type="Gene3D" id="3.30.110.170">
    <property type="entry name" value="Protein of unknown function (DUF541), domain 1"/>
    <property type="match status" value="1"/>
</dbReference>
<comment type="caution">
    <text evidence="1">The sequence shown here is derived from an EMBL/GenBank/DDBJ whole genome shotgun (WGS) entry which is preliminary data.</text>
</comment>
<gene>
    <name evidence="1" type="ORF">COV23_00995</name>
</gene>
<evidence type="ECO:0000313" key="1">
    <source>
        <dbReference type="EMBL" id="PIR44222.1"/>
    </source>
</evidence>
<organism evidence="1 2">
    <name type="scientific">Candidatus Wolfebacteria bacterium CG10_big_fil_rev_8_21_14_0_10_31_9</name>
    <dbReference type="NCBI Taxonomy" id="1975070"/>
    <lineage>
        <taxon>Bacteria</taxon>
        <taxon>Candidatus Wolfeibacteriota</taxon>
    </lineage>
</organism>
<dbReference type="Gene3D" id="3.30.70.2970">
    <property type="entry name" value="Protein of unknown function (DUF541), domain 2"/>
    <property type="match status" value="1"/>
</dbReference>
<dbReference type="PANTHER" id="PTHR34387">
    <property type="entry name" value="SLR1258 PROTEIN"/>
    <property type="match status" value="1"/>
</dbReference>
<dbReference type="Pfam" id="PF04402">
    <property type="entry name" value="SIMPL"/>
    <property type="match status" value="1"/>
</dbReference>
<dbReference type="EMBL" id="PCXV01000017">
    <property type="protein sequence ID" value="PIR44222.1"/>
    <property type="molecule type" value="Genomic_DNA"/>
</dbReference>
<reference evidence="1 2" key="1">
    <citation type="submission" date="2017-09" db="EMBL/GenBank/DDBJ databases">
        <title>Depth-based differentiation of microbial function through sediment-hosted aquifers and enrichment of novel symbionts in the deep terrestrial subsurface.</title>
        <authorList>
            <person name="Probst A.J."/>
            <person name="Ladd B."/>
            <person name="Jarett J.K."/>
            <person name="Geller-Mcgrath D.E."/>
            <person name="Sieber C.M."/>
            <person name="Emerson J.B."/>
            <person name="Anantharaman K."/>
            <person name="Thomas B.C."/>
            <person name="Malmstrom R."/>
            <person name="Stieglmeier M."/>
            <person name="Klingl A."/>
            <person name="Woyke T."/>
            <person name="Ryan C.M."/>
            <person name="Banfield J.F."/>
        </authorList>
    </citation>
    <scope>NUCLEOTIDE SEQUENCE [LARGE SCALE GENOMIC DNA]</scope>
    <source>
        <strain evidence="1">CG10_big_fil_rev_8_21_14_0_10_31_9</strain>
    </source>
</reference>
<evidence type="ECO:0000313" key="2">
    <source>
        <dbReference type="Proteomes" id="UP000231602"/>
    </source>
</evidence>
<accession>A0A2H0RCE5</accession>
<name>A0A2H0RCE5_9BACT</name>
<dbReference type="AlphaFoldDB" id="A0A2H0RCE5"/>
<protein>
    <recommendedName>
        <fullName evidence="3">SIMPL domain-containing protein</fullName>
    </recommendedName>
</protein>
<dbReference type="GO" id="GO:0006974">
    <property type="term" value="P:DNA damage response"/>
    <property type="evidence" value="ECO:0007669"/>
    <property type="project" value="TreeGrafter"/>
</dbReference>
<dbReference type="InterPro" id="IPR007497">
    <property type="entry name" value="SIMPL/DUF541"/>
</dbReference>